<accession>A0ABY8H8M7</accession>
<evidence type="ECO:0000313" key="6">
    <source>
        <dbReference type="Proteomes" id="UP001219037"/>
    </source>
</evidence>
<dbReference type="InterPro" id="IPR036390">
    <property type="entry name" value="WH_DNA-bd_sf"/>
</dbReference>
<keyword evidence="3" id="KW-0804">Transcription</keyword>
<dbReference type="InterPro" id="IPR011711">
    <property type="entry name" value="GntR_C"/>
</dbReference>
<feature type="domain" description="HTH gntR-type" evidence="4">
    <location>
        <begin position="1"/>
        <end position="62"/>
    </location>
</feature>
<proteinExistence type="predicted"/>
<protein>
    <submittedName>
        <fullName evidence="5">GntR family transcriptional regulator</fullName>
    </submittedName>
</protein>
<dbReference type="PROSITE" id="PS50949">
    <property type="entry name" value="HTH_GNTR"/>
    <property type="match status" value="1"/>
</dbReference>
<keyword evidence="2" id="KW-0238">DNA-binding</keyword>
<dbReference type="InterPro" id="IPR036388">
    <property type="entry name" value="WH-like_DNA-bd_sf"/>
</dbReference>
<dbReference type="InterPro" id="IPR000524">
    <property type="entry name" value="Tscrpt_reg_HTH_GntR"/>
</dbReference>
<dbReference type="EMBL" id="CP121252">
    <property type="protein sequence ID" value="WFP16998.1"/>
    <property type="molecule type" value="Genomic_DNA"/>
</dbReference>
<dbReference type="Proteomes" id="UP001219037">
    <property type="component" value="Chromosome"/>
</dbReference>
<dbReference type="SMART" id="SM00345">
    <property type="entry name" value="HTH_GNTR"/>
    <property type="match status" value="1"/>
</dbReference>
<sequence>MTDRLRAEILAGEFTPGQRLGQELLASRFNASRMPVRTALRQLEAEGLVTTVAHSGAWVSKLDRFEFEQVYKMREALEPLAIAESLLHLTAEQLDEIGAIAEQLHEATLPQVKIEEFLELDRKFHLLTYAGVQYEPLRLQVERLWNTTQHYRRALSYRLDQSRAQMTDHDHALILDAVRRRDQEAARALVRLHINRTRQTISESVEIFT</sequence>
<evidence type="ECO:0000256" key="2">
    <source>
        <dbReference type="ARBA" id="ARBA00023125"/>
    </source>
</evidence>
<dbReference type="SMART" id="SM00895">
    <property type="entry name" value="FCD"/>
    <property type="match status" value="1"/>
</dbReference>
<dbReference type="Gene3D" id="1.10.10.10">
    <property type="entry name" value="Winged helix-like DNA-binding domain superfamily/Winged helix DNA-binding domain"/>
    <property type="match status" value="1"/>
</dbReference>
<dbReference type="SUPFAM" id="SSF46785">
    <property type="entry name" value="Winged helix' DNA-binding domain"/>
    <property type="match status" value="1"/>
</dbReference>
<keyword evidence="1" id="KW-0805">Transcription regulation</keyword>
<dbReference type="Pfam" id="PF00392">
    <property type="entry name" value="GntR"/>
    <property type="match status" value="1"/>
</dbReference>
<dbReference type="PANTHER" id="PTHR43537">
    <property type="entry name" value="TRANSCRIPTIONAL REGULATOR, GNTR FAMILY"/>
    <property type="match status" value="1"/>
</dbReference>
<dbReference type="CDD" id="cd07377">
    <property type="entry name" value="WHTH_GntR"/>
    <property type="match status" value="1"/>
</dbReference>
<gene>
    <name evidence="5" type="ORF">P8192_02410</name>
</gene>
<dbReference type="SUPFAM" id="SSF48008">
    <property type="entry name" value="GntR ligand-binding domain-like"/>
    <property type="match status" value="1"/>
</dbReference>
<dbReference type="Gene3D" id="1.20.120.530">
    <property type="entry name" value="GntR ligand-binding domain-like"/>
    <property type="match status" value="1"/>
</dbReference>
<keyword evidence="6" id="KW-1185">Reference proteome</keyword>
<evidence type="ECO:0000313" key="5">
    <source>
        <dbReference type="EMBL" id="WFP16998.1"/>
    </source>
</evidence>
<evidence type="ECO:0000256" key="3">
    <source>
        <dbReference type="ARBA" id="ARBA00023163"/>
    </source>
</evidence>
<reference evidence="5 6" key="1">
    <citation type="submission" date="2023-04" db="EMBL/GenBank/DDBJ databases">
        <title>Funneling lignin-derived compounds into biodiesel using alkali-halophilic Citricoccus sp. P2.</title>
        <authorList>
            <person name="Luo C.-B."/>
        </authorList>
    </citation>
    <scope>NUCLEOTIDE SEQUENCE [LARGE SCALE GENOMIC DNA]</scope>
    <source>
        <strain evidence="5 6">P2</strain>
    </source>
</reference>
<evidence type="ECO:0000259" key="4">
    <source>
        <dbReference type="PROSITE" id="PS50949"/>
    </source>
</evidence>
<organism evidence="5 6">
    <name type="scientific">Citricoccus muralis</name>
    <dbReference type="NCBI Taxonomy" id="169134"/>
    <lineage>
        <taxon>Bacteria</taxon>
        <taxon>Bacillati</taxon>
        <taxon>Actinomycetota</taxon>
        <taxon>Actinomycetes</taxon>
        <taxon>Micrococcales</taxon>
        <taxon>Micrococcaceae</taxon>
        <taxon>Citricoccus</taxon>
    </lineage>
</organism>
<evidence type="ECO:0000256" key="1">
    <source>
        <dbReference type="ARBA" id="ARBA00023015"/>
    </source>
</evidence>
<name>A0ABY8H8M7_9MICC</name>
<dbReference type="InterPro" id="IPR008920">
    <property type="entry name" value="TF_FadR/GntR_C"/>
</dbReference>
<dbReference type="Pfam" id="PF07729">
    <property type="entry name" value="FCD"/>
    <property type="match status" value="1"/>
</dbReference>
<dbReference type="PANTHER" id="PTHR43537:SF24">
    <property type="entry name" value="GLUCONATE OPERON TRANSCRIPTIONAL REPRESSOR"/>
    <property type="match status" value="1"/>
</dbReference>
<dbReference type="RefSeq" id="WP_278158209.1">
    <property type="nucleotide sequence ID" value="NZ_CP121252.1"/>
</dbReference>